<accession>A0AAV6TSK8</accession>
<dbReference type="PROSITE" id="PS50835">
    <property type="entry name" value="IG_LIKE"/>
    <property type="match status" value="4"/>
</dbReference>
<dbReference type="InterPro" id="IPR003598">
    <property type="entry name" value="Ig_sub2"/>
</dbReference>
<comment type="caution">
    <text evidence="4">The sequence shown here is derived from an EMBL/GenBank/DDBJ whole genome shotgun (WGS) entry which is preliminary data.</text>
</comment>
<feature type="region of interest" description="Disordered" evidence="2">
    <location>
        <begin position="1"/>
        <end position="31"/>
    </location>
</feature>
<reference evidence="4 5" key="1">
    <citation type="journal article" date="2022" name="Nat. Ecol. Evol.">
        <title>A masculinizing supergene underlies an exaggerated male reproductive morph in a spider.</title>
        <authorList>
            <person name="Hendrickx F."/>
            <person name="De Corte Z."/>
            <person name="Sonet G."/>
            <person name="Van Belleghem S.M."/>
            <person name="Kostlbacher S."/>
            <person name="Vangestel C."/>
        </authorList>
    </citation>
    <scope>NUCLEOTIDE SEQUENCE [LARGE SCALE GENOMIC DNA]</scope>
    <source>
        <strain evidence="4">W744_W776</strain>
    </source>
</reference>
<evidence type="ECO:0000313" key="4">
    <source>
        <dbReference type="EMBL" id="KAG8174641.1"/>
    </source>
</evidence>
<dbReference type="InterPro" id="IPR007110">
    <property type="entry name" value="Ig-like_dom"/>
</dbReference>
<dbReference type="GO" id="GO:0007411">
    <property type="term" value="P:axon guidance"/>
    <property type="evidence" value="ECO:0007669"/>
    <property type="project" value="TreeGrafter"/>
</dbReference>
<evidence type="ECO:0000313" key="5">
    <source>
        <dbReference type="Proteomes" id="UP000827092"/>
    </source>
</evidence>
<dbReference type="SUPFAM" id="SSF48726">
    <property type="entry name" value="Immunoglobulin"/>
    <property type="match status" value="3"/>
</dbReference>
<proteinExistence type="predicted"/>
<organism evidence="4 5">
    <name type="scientific">Oedothorax gibbosus</name>
    <dbReference type="NCBI Taxonomy" id="931172"/>
    <lineage>
        <taxon>Eukaryota</taxon>
        <taxon>Metazoa</taxon>
        <taxon>Ecdysozoa</taxon>
        <taxon>Arthropoda</taxon>
        <taxon>Chelicerata</taxon>
        <taxon>Arachnida</taxon>
        <taxon>Araneae</taxon>
        <taxon>Araneomorphae</taxon>
        <taxon>Entelegynae</taxon>
        <taxon>Araneoidea</taxon>
        <taxon>Linyphiidae</taxon>
        <taxon>Erigoninae</taxon>
        <taxon>Oedothorax</taxon>
    </lineage>
</organism>
<feature type="domain" description="Ig-like" evidence="3">
    <location>
        <begin position="190"/>
        <end position="225"/>
    </location>
</feature>
<dbReference type="PANTHER" id="PTHR10075">
    <property type="entry name" value="BASIGIN RELATED"/>
    <property type="match status" value="1"/>
</dbReference>
<dbReference type="InterPro" id="IPR003599">
    <property type="entry name" value="Ig_sub"/>
</dbReference>
<dbReference type="FunFam" id="2.60.40.10:FF:000104">
    <property type="entry name" value="Down syndrome cell adhesion molecule b"/>
    <property type="match status" value="1"/>
</dbReference>
<feature type="domain" description="Ig-like" evidence="3">
    <location>
        <begin position="100"/>
        <end position="181"/>
    </location>
</feature>
<dbReference type="InterPro" id="IPR013783">
    <property type="entry name" value="Ig-like_fold"/>
</dbReference>
<sequence length="435" mass="47232">MTSGEGGVVREVPVSSAVTRHRHGGDGETAAWGVLARPRDDEFAVSFRERRAGTRLLAHPELADRNCPKMDVLTRNMIILVLLLEAIVNIAGGNKLKIQPFHFPSDSSIGKRVSVTCTPLTGEKMEFKWLHNGQEMVSRRQNINIASLPMLSNLIIDPLTSEDSGNYTCVVSARGLTGSFTTMLDVLSPPSWSYFPSDTDASSGDLLLLNCKGIGKPQPVVTWYKIQVIHIVISQVLSAVVDGNSLQIQPFTFPPKSAIGKRVSVTCTPLTGEKMEFKWLRNGQELSMKKPNIEISSLPRLSNLIIDPLTSEDSGNYTCVVSTRGLIGSYTTQLDVLVPPSWSLLPSDTDASSGESLMMNCNGNGRPDPIVTWSKMQGGNSDFILTSGTGYVIFSNGSLYFESISKENEGVYKCNVSNGIGNSLGKDVMLKVIGK</sequence>
<dbReference type="GO" id="GO:0007156">
    <property type="term" value="P:homophilic cell adhesion via plasma membrane adhesion molecules"/>
    <property type="evidence" value="ECO:0007669"/>
    <property type="project" value="TreeGrafter"/>
</dbReference>
<dbReference type="GO" id="GO:0030424">
    <property type="term" value="C:axon"/>
    <property type="evidence" value="ECO:0007669"/>
    <property type="project" value="TreeGrafter"/>
</dbReference>
<evidence type="ECO:0000256" key="1">
    <source>
        <dbReference type="ARBA" id="ARBA00023319"/>
    </source>
</evidence>
<keyword evidence="1" id="KW-0393">Immunoglobulin domain</keyword>
<name>A0AAV6TSK8_9ARAC</name>
<dbReference type="SMART" id="SM00408">
    <property type="entry name" value="IGc2"/>
    <property type="match status" value="3"/>
</dbReference>
<dbReference type="Pfam" id="PF13927">
    <property type="entry name" value="Ig_3"/>
    <property type="match status" value="3"/>
</dbReference>
<evidence type="ECO:0000256" key="2">
    <source>
        <dbReference type="SAM" id="MobiDB-lite"/>
    </source>
</evidence>
<dbReference type="SMART" id="SM00409">
    <property type="entry name" value="IG"/>
    <property type="match status" value="3"/>
</dbReference>
<keyword evidence="5" id="KW-1185">Reference proteome</keyword>
<dbReference type="GO" id="GO:0005886">
    <property type="term" value="C:plasma membrane"/>
    <property type="evidence" value="ECO:0007669"/>
    <property type="project" value="TreeGrafter"/>
</dbReference>
<dbReference type="Gene3D" id="2.60.40.10">
    <property type="entry name" value="Immunoglobulins"/>
    <property type="match status" value="3"/>
</dbReference>
<dbReference type="Proteomes" id="UP000827092">
    <property type="component" value="Unassembled WGS sequence"/>
</dbReference>
<dbReference type="EMBL" id="JAFNEN010001171">
    <property type="protein sequence ID" value="KAG8174641.1"/>
    <property type="molecule type" value="Genomic_DNA"/>
</dbReference>
<gene>
    <name evidence="4" type="ORF">JTE90_019623</name>
</gene>
<feature type="domain" description="Ig-like" evidence="3">
    <location>
        <begin position="250"/>
        <end position="335"/>
    </location>
</feature>
<dbReference type="InterPro" id="IPR036179">
    <property type="entry name" value="Ig-like_dom_sf"/>
</dbReference>
<dbReference type="GO" id="GO:0098632">
    <property type="term" value="F:cell-cell adhesion mediator activity"/>
    <property type="evidence" value="ECO:0007669"/>
    <property type="project" value="TreeGrafter"/>
</dbReference>
<protein>
    <recommendedName>
        <fullName evidence="3">Ig-like domain-containing protein</fullName>
    </recommendedName>
</protein>
<dbReference type="PANTHER" id="PTHR10075:SF14">
    <property type="entry name" value="CELL ADHESION MOLECULE DSCAM2-RELATED"/>
    <property type="match status" value="1"/>
</dbReference>
<dbReference type="GO" id="GO:0070593">
    <property type="term" value="P:dendrite self-avoidance"/>
    <property type="evidence" value="ECO:0007669"/>
    <property type="project" value="TreeGrafter"/>
</dbReference>
<dbReference type="AlphaFoldDB" id="A0AAV6TSK8"/>
<feature type="domain" description="Ig-like" evidence="3">
    <location>
        <begin position="340"/>
        <end position="433"/>
    </location>
</feature>
<evidence type="ECO:0000259" key="3">
    <source>
        <dbReference type="PROSITE" id="PS50835"/>
    </source>
</evidence>